<organism evidence="2 3">
    <name type="scientific">Nocardioides lentus</name>
    <dbReference type="NCBI Taxonomy" id="338077"/>
    <lineage>
        <taxon>Bacteria</taxon>
        <taxon>Bacillati</taxon>
        <taxon>Actinomycetota</taxon>
        <taxon>Actinomycetes</taxon>
        <taxon>Propionibacteriales</taxon>
        <taxon>Nocardioidaceae</taxon>
        <taxon>Nocardioides</taxon>
    </lineage>
</organism>
<comment type="caution">
    <text evidence="2">The sequence shown here is derived from an EMBL/GenBank/DDBJ whole genome shotgun (WGS) entry which is preliminary data.</text>
</comment>
<accession>A0ABP5B4R1</accession>
<dbReference type="EMBL" id="BAAAMY010000014">
    <property type="protein sequence ID" value="GAA1930904.1"/>
    <property type="molecule type" value="Genomic_DNA"/>
</dbReference>
<evidence type="ECO:0000256" key="1">
    <source>
        <dbReference type="SAM" id="SignalP"/>
    </source>
</evidence>
<dbReference type="RefSeq" id="WP_344009245.1">
    <property type="nucleotide sequence ID" value="NZ_BAAAMY010000014.1"/>
</dbReference>
<sequence length="459" mass="47787">MRKTVRGALAATTAMAAGVAGAVVLTAAPAQAADAEARQRVDLGMNARSLGAYVRTQNVDLRPVRLGFANTSCTRTLGRQTTSEALTVPVGDFIDLQGVRSRNRTYKSGTKVGVRATTTIAKVTVGAGTGPGLAITGLKAEANAFNNGRTLGAQQSFTFEGLDITGVSGGTGPLGDLLDAIGGGVNQVIRVLEEQDQPIEIPGLARISLGDEQPQITRGRSAVSQVSGLRIQLLVGNLADVTVGDAYARIGKGATAGVLGISSQALEGSLVNDLIGVGATNRRTIPCEGTQNTVQTFRRETSGIVAPVVVDISDAVARQRGVQRGSNGSGFGRHSVGNVQIVPDELSPLLPTVTIRDIDAKVTVDGNFAKKGSKRVKRTVTSSVGALLISGREVTLPRPGRTRNYDEGRVQVTRAIVEQGFYGAEVTAIRVKYLPNLISPGLEPVTLNFGVVDADFIRG</sequence>
<dbReference type="Proteomes" id="UP001501612">
    <property type="component" value="Unassembled WGS sequence"/>
</dbReference>
<evidence type="ECO:0000313" key="3">
    <source>
        <dbReference type="Proteomes" id="UP001501612"/>
    </source>
</evidence>
<keyword evidence="3" id="KW-1185">Reference proteome</keyword>
<proteinExistence type="predicted"/>
<name>A0ABP5B4R1_9ACTN</name>
<reference evidence="3" key="1">
    <citation type="journal article" date="2019" name="Int. J. Syst. Evol. Microbiol.">
        <title>The Global Catalogue of Microorganisms (GCM) 10K type strain sequencing project: providing services to taxonomists for standard genome sequencing and annotation.</title>
        <authorList>
            <consortium name="The Broad Institute Genomics Platform"/>
            <consortium name="The Broad Institute Genome Sequencing Center for Infectious Disease"/>
            <person name="Wu L."/>
            <person name="Ma J."/>
        </authorList>
    </citation>
    <scope>NUCLEOTIDE SEQUENCE [LARGE SCALE GENOMIC DNA]</scope>
    <source>
        <strain evidence="3">JCM 14046</strain>
    </source>
</reference>
<protein>
    <submittedName>
        <fullName evidence="2">Uncharacterized protein</fullName>
    </submittedName>
</protein>
<dbReference type="InterPro" id="IPR006311">
    <property type="entry name" value="TAT_signal"/>
</dbReference>
<keyword evidence="1" id="KW-0732">Signal</keyword>
<feature type="chain" id="PRO_5047520548" evidence="1">
    <location>
        <begin position="33"/>
        <end position="459"/>
    </location>
</feature>
<feature type="signal peptide" evidence="1">
    <location>
        <begin position="1"/>
        <end position="32"/>
    </location>
</feature>
<dbReference type="PROSITE" id="PS51318">
    <property type="entry name" value="TAT"/>
    <property type="match status" value="1"/>
</dbReference>
<evidence type="ECO:0000313" key="2">
    <source>
        <dbReference type="EMBL" id="GAA1930904.1"/>
    </source>
</evidence>
<gene>
    <name evidence="2" type="ORF">GCM10009737_36070</name>
</gene>